<dbReference type="EMBL" id="JBHUHP010000030">
    <property type="protein sequence ID" value="MFD2093967.1"/>
    <property type="molecule type" value="Genomic_DNA"/>
</dbReference>
<comment type="caution">
    <text evidence="3">The sequence shown here is derived from an EMBL/GenBank/DDBJ whole genome shotgun (WGS) entry which is preliminary data.</text>
</comment>
<proteinExistence type="predicted"/>
<accession>A0ABW4XES9</accession>
<feature type="region of interest" description="Disordered" evidence="1">
    <location>
        <begin position="371"/>
        <end position="406"/>
    </location>
</feature>
<feature type="region of interest" description="Disordered" evidence="1">
    <location>
        <begin position="489"/>
        <end position="515"/>
    </location>
</feature>
<dbReference type="InterPro" id="IPR003870">
    <property type="entry name" value="DUF222"/>
</dbReference>
<keyword evidence="4" id="KW-1185">Reference proteome</keyword>
<feature type="compositionally biased region" description="Low complexity" evidence="1">
    <location>
        <begin position="377"/>
        <end position="391"/>
    </location>
</feature>
<protein>
    <submittedName>
        <fullName evidence="3">DUF222 domain-containing protein</fullName>
    </submittedName>
</protein>
<feature type="compositionally biased region" description="Acidic residues" evidence="1">
    <location>
        <begin position="497"/>
        <end position="508"/>
    </location>
</feature>
<name>A0ABW4XES9_9ACTN</name>
<gene>
    <name evidence="3" type="ORF">ACFSHS_20570</name>
</gene>
<organism evidence="3 4">
    <name type="scientific">Blastococcus deserti</name>
    <dbReference type="NCBI Taxonomy" id="2259033"/>
    <lineage>
        <taxon>Bacteria</taxon>
        <taxon>Bacillati</taxon>
        <taxon>Actinomycetota</taxon>
        <taxon>Actinomycetes</taxon>
        <taxon>Geodermatophilales</taxon>
        <taxon>Geodermatophilaceae</taxon>
        <taxon>Blastococcus</taxon>
    </lineage>
</organism>
<dbReference type="Proteomes" id="UP001597402">
    <property type="component" value="Unassembled WGS sequence"/>
</dbReference>
<sequence length="515" mass="55854">MLDQPPRTADDGVPVLPVPDTVAADLSDLELVADIWADDAREARHAACRAASIAALARRRGVERDREFGPLGGPGPDSRLRRSPVLTDVSETFVSELALIRGCSEMEAEALAVESILLTTTLTGTWAALYEGRLDVRKMRAVVDLLGSAKPQVAAAIEQRVLPDAGRLTVAQLRHRIRRLLARLDAKALDERRAEAARRADARTQPTGDGMSRLVVDLPVATAAACESAIRQHAEHLRADGDRRPIGVIRSAVVADLILRPWDTSRPSVTAQLVVHAPLAALAAEGGSARPAAEIAGQVVTAAECRELLEQLDMLGVRSSPSGGCVQVAMGDPVTGRLLAVATRSELRRGAFGTRRTRRRGHGLTVTAVRPSWRPMSASPPADSAAADGPGLRPPPPTRRYRPTAPQRRFVRIRDRHCRMPGCCRAPGRCDIDHGTAYGDGGPTDCWNLCCLCRRHHRIKTFARGWHFELLADGRLIVRTPSGVSRITTPPGWCYDPEPDPPWLDEEAPPDRLRS</sequence>
<dbReference type="CDD" id="cd00085">
    <property type="entry name" value="HNHc"/>
    <property type="match status" value="1"/>
</dbReference>
<dbReference type="SMART" id="SM00507">
    <property type="entry name" value="HNHc"/>
    <property type="match status" value="1"/>
</dbReference>
<feature type="domain" description="HNH nuclease" evidence="2">
    <location>
        <begin position="406"/>
        <end position="458"/>
    </location>
</feature>
<evidence type="ECO:0000256" key="1">
    <source>
        <dbReference type="SAM" id="MobiDB-lite"/>
    </source>
</evidence>
<evidence type="ECO:0000259" key="2">
    <source>
        <dbReference type="SMART" id="SM00507"/>
    </source>
</evidence>
<evidence type="ECO:0000313" key="3">
    <source>
        <dbReference type="EMBL" id="MFD2093967.1"/>
    </source>
</evidence>
<reference evidence="4" key="1">
    <citation type="journal article" date="2019" name="Int. J. Syst. Evol. Microbiol.">
        <title>The Global Catalogue of Microorganisms (GCM) 10K type strain sequencing project: providing services to taxonomists for standard genome sequencing and annotation.</title>
        <authorList>
            <consortium name="The Broad Institute Genomics Platform"/>
            <consortium name="The Broad Institute Genome Sequencing Center for Infectious Disease"/>
            <person name="Wu L."/>
            <person name="Ma J."/>
        </authorList>
    </citation>
    <scope>NUCLEOTIDE SEQUENCE [LARGE SCALE GENOMIC DNA]</scope>
    <source>
        <strain evidence="4">JCM 3338</strain>
    </source>
</reference>
<dbReference type="RefSeq" id="WP_376880237.1">
    <property type="nucleotide sequence ID" value="NZ_JBHUHP010000030.1"/>
</dbReference>
<dbReference type="InterPro" id="IPR003615">
    <property type="entry name" value="HNH_nuc"/>
</dbReference>
<dbReference type="Pfam" id="PF02720">
    <property type="entry name" value="DUF222"/>
    <property type="match status" value="1"/>
</dbReference>
<evidence type="ECO:0000313" key="4">
    <source>
        <dbReference type="Proteomes" id="UP001597402"/>
    </source>
</evidence>